<keyword evidence="2" id="KW-1185">Reference proteome</keyword>
<reference evidence="1 2" key="1">
    <citation type="journal article" date="2021" name="Elife">
        <title>Chloroplast acquisition without the gene transfer in kleptoplastic sea slugs, Plakobranchus ocellatus.</title>
        <authorList>
            <person name="Maeda T."/>
            <person name="Takahashi S."/>
            <person name="Yoshida T."/>
            <person name="Shimamura S."/>
            <person name="Takaki Y."/>
            <person name="Nagai Y."/>
            <person name="Toyoda A."/>
            <person name="Suzuki Y."/>
            <person name="Arimoto A."/>
            <person name="Ishii H."/>
            <person name="Satoh N."/>
            <person name="Nishiyama T."/>
            <person name="Hasebe M."/>
            <person name="Maruyama T."/>
            <person name="Minagawa J."/>
            <person name="Obokata J."/>
            <person name="Shigenobu S."/>
        </authorList>
    </citation>
    <scope>NUCLEOTIDE SEQUENCE [LARGE SCALE GENOMIC DNA]</scope>
</reference>
<comment type="caution">
    <text evidence="1">The sequence shown here is derived from an EMBL/GenBank/DDBJ whole genome shotgun (WGS) entry which is preliminary data.</text>
</comment>
<gene>
    <name evidence="1" type="ORF">ElyMa_001415200</name>
</gene>
<name>A0AAV4IUH8_9GAST</name>
<dbReference type="EMBL" id="BMAT01002783">
    <property type="protein sequence ID" value="GFS14104.1"/>
    <property type="molecule type" value="Genomic_DNA"/>
</dbReference>
<protein>
    <recommendedName>
        <fullName evidence="3">Reverse transcriptase domain-containing protein</fullName>
    </recommendedName>
</protein>
<evidence type="ECO:0000313" key="1">
    <source>
        <dbReference type="EMBL" id="GFS14104.1"/>
    </source>
</evidence>
<sequence>MKGIRGQACTLATSVSGRRVPAETFKALIHSLSHLPRGREGGKEDIPKDFRDAPFVPLFNHDGSKVVRGSYRTVKCLEDFDLGYPNLLITSFAEESLPGTQCGFRLGQKTITIAFIVRKVKRNVSSKSWISIPPS</sequence>
<dbReference type="Proteomes" id="UP000762676">
    <property type="component" value="Unassembled WGS sequence"/>
</dbReference>
<proteinExistence type="predicted"/>
<accession>A0AAV4IUH8</accession>
<evidence type="ECO:0000313" key="2">
    <source>
        <dbReference type="Proteomes" id="UP000762676"/>
    </source>
</evidence>
<evidence type="ECO:0008006" key="3">
    <source>
        <dbReference type="Google" id="ProtNLM"/>
    </source>
</evidence>
<dbReference type="AlphaFoldDB" id="A0AAV4IUH8"/>
<organism evidence="1 2">
    <name type="scientific">Elysia marginata</name>
    <dbReference type="NCBI Taxonomy" id="1093978"/>
    <lineage>
        <taxon>Eukaryota</taxon>
        <taxon>Metazoa</taxon>
        <taxon>Spiralia</taxon>
        <taxon>Lophotrochozoa</taxon>
        <taxon>Mollusca</taxon>
        <taxon>Gastropoda</taxon>
        <taxon>Heterobranchia</taxon>
        <taxon>Euthyneura</taxon>
        <taxon>Panpulmonata</taxon>
        <taxon>Sacoglossa</taxon>
        <taxon>Placobranchoidea</taxon>
        <taxon>Plakobranchidae</taxon>
        <taxon>Elysia</taxon>
    </lineage>
</organism>